<dbReference type="SUPFAM" id="SSF53335">
    <property type="entry name" value="S-adenosyl-L-methionine-dependent methyltransferases"/>
    <property type="match status" value="1"/>
</dbReference>
<feature type="binding site" evidence="1">
    <location>
        <position position="160"/>
    </location>
    <ligand>
        <name>S-adenosyl-L-methionine</name>
        <dbReference type="ChEBI" id="CHEBI:59789"/>
    </ligand>
</feature>
<feature type="active site" description="Proton acceptor" evidence="1">
    <location>
        <position position="160"/>
    </location>
</feature>
<organism evidence="2 3">
    <name type="scientific">Sagittula salina</name>
    <dbReference type="NCBI Taxonomy" id="2820268"/>
    <lineage>
        <taxon>Bacteria</taxon>
        <taxon>Pseudomonadati</taxon>
        <taxon>Pseudomonadota</taxon>
        <taxon>Alphaproteobacteria</taxon>
        <taxon>Rhodobacterales</taxon>
        <taxon>Roseobacteraceae</taxon>
        <taxon>Sagittula</taxon>
    </lineage>
</organism>
<dbReference type="PANTHER" id="PTHR37426">
    <property type="entry name" value="RIBOSOMAL RNA LARGE SUBUNIT METHYLTRANSFERASE J"/>
    <property type="match status" value="1"/>
</dbReference>
<feature type="binding site" evidence="1">
    <location>
        <position position="19"/>
    </location>
    <ligand>
        <name>S-adenosyl-L-methionine</name>
        <dbReference type="ChEBI" id="CHEBI:59789"/>
    </ligand>
</feature>
<reference evidence="2" key="1">
    <citation type="submission" date="2021-03" db="EMBL/GenBank/DDBJ databases">
        <title>Sagittula salina sp. nov. strain M10.9X isolated from the marine waste.</title>
        <authorList>
            <person name="Satari L."/>
            <person name="Molina-Menor E."/>
            <person name="Vidal-Verdu A."/>
            <person name="Pascual J."/>
            <person name="Pereto J."/>
            <person name="Porcar M."/>
        </authorList>
    </citation>
    <scope>NUCLEOTIDE SEQUENCE</scope>
    <source>
        <strain evidence="2">M10.9X</strain>
    </source>
</reference>
<keyword evidence="1" id="KW-0694">RNA-binding</keyword>
<feature type="binding site" evidence="1">
    <location>
        <position position="42"/>
    </location>
    <ligand>
        <name>S-adenosyl-L-methionine</name>
        <dbReference type="ChEBI" id="CHEBI:59789"/>
    </ligand>
</feature>
<keyword evidence="1" id="KW-0949">S-adenosyl-L-methionine</keyword>
<keyword evidence="3" id="KW-1185">Reference proteome</keyword>
<dbReference type="EMBL" id="JAGISH010000001">
    <property type="protein sequence ID" value="MBP0481224.1"/>
    <property type="molecule type" value="Genomic_DNA"/>
</dbReference>
<feature type="binding site" evidence="1">
    <location>
        <position position="97"/>
    </location>
    <ligand>
        <name>S-adenosyl-L-methionine</name>
        <dbReference type="ChEBI" id="CHEBI:59789"/>
    </ligand>
</feature>
<dbReference type="InterPro" id="IPR029063">
    <property type="entry name" value="SAM-dependent_MTases_sf"/>
</dbReference>
<protein>
    <recommendedName>
        <fullName evidence="1">Ribosomal RNA large subunit methyltransferase J</fullName>
        <ecNumber evidence="1">2.1.1.266</ecNumber>
    </recommendedName>
    <alternativeName>
        <fullName evidence="1">23S rRNA (adenine(2030)-N6)-methyltransferase</fullName>
    </alternativeName>
    <alternativeName>
        <fullName evidence="1">23S rRNA m6A2030 methyltransferase</fullName>
    </alternativeName>
</protein>
<dbReference type="HAMAP" id="MF_00934">
    <property type="entry name" value="23SrRNA_methyltr_J"/>
    <property type="match status" value="1"/>
</dbReference>
<dbReference type="RefSeq" id="WP_209358734.1">
    <property type="nucleotide sequence ID" value="NZ_JAGISH010000001.1"/>
</dbReference>
<dbReference type="Proteomes" id="UP000675940">
    <property type="component" value="Unassembled WGS sequence"/>
</dbReference>
<dbReference type="Pfam" id="PF04378">
    <property type="entry name" value="RsmJ"/>
    <property type="match status" value="1"/>
</dbReference>
<comment type="similarity">
    <text evidence="1">Belongs to the RlmJ family.</text>
</comment>
<keyword evidence="1" id="KW-0489">Methyltransferase</keyword>
<dbReference type="GO" id="GO:0036307">
    <property type="term" value="F:23S rRNA (adenine(2030)-N(6))-methyltransferase activity"/>
    <property type="evidence" value="ECO:0007669"/>
    <property type="project" value="UniProtKB-UniRule"/>
</dbReference>
<dbReference type="GO" id="GO:0005829">
    <property type="term" value="C:cytosol"/>
    <property type="evidence" value="ECO:0007669"/>
    <property type="project" value="TreeGrafter"/>
</dbReference>
<comment type="subunit">
    <text evidence="1">Monomer.</text>
</comment>
<accession>A0A940MKW2</accession>
<feature type="binding site" evidence="1">
    <location>
        <position position="115"/>
    </location>
    <ligand>
        <name>S-adenosyl-L-methionine</name>
        <dbReference type="ChEBI" id="CHEBI:59789"/>
    </ligand>
</feature>
<dbReference type="GO" id="GO:0070475">
    <property type="term" value="P:rRNA base methylation"/>
    <property type="evidence" value="ECO:0007669"/>
    <property type="project" value="UniProtKB-UniRule"/>
</dbReference>
<evidence type="ECO:0000256" key="1">
    <source>
        <dbReference type="HAMAP-Rule" id="MF_00934"/>
    </source>
</evidence>
<keyword evidence="1" id="KW-0698">rRNA processing</keyword>
<dbReference type="PANTHER" id="PTHR37426:SF1">
    <property type="entry name" value="RIBOSOMAL RNA LARGE SUBUNIT METHYLTRANSFERASE J"/>
    <property type="match status" value="1"/>
</dbReference>
<comment type="caution">
    <text evidence="2">The sequence shown here is derived from an EMBL/GenBank/DDBJ whole genome shotgun (WGS) entry which is preliminary data.</text>
</comment>
<proteinExistence type="inferred from homology"/>
<name>A0A940MKW2_9RHOB</name>
<dbReference type="AlphaFoldDB" id="A0A940MKW2"/>
<comment type="catalytic activity">
    <reaction evidence="1">
        <text>adenosine(2030) in 23S rRNA + S-adenosyl-L-methionine = N(6)-methyladenosine(2030) in 23S rRNA + S-adenosyl-L-homocysteine + H(+)</text>
        <dbReference type="Rhea" id="RHEA:43736"/>
        <dbReference type="Rhea" id="RHEA-COMP:10668"/>
        <dbReference type="Rhea" id="RHEA-COMP:10669"/>
        <dbReference type="ChEBI" id="CHEBI:15378"/>
        <dbReference type="ChEBI" id="CHEBI:57856"/>
        <dbReference type="ChEBI" id="CHEBI:59789"/>
        <dbReference type="ChEBI" id="CHEBI:74411"/>
        <dbReference type="ChEBI" id="CHEBI:74449"/>
        <dbReference type="EC" id="2.1.1.266"/>
    </reaction>
</comment>
<sequence length="261" mass="29226">MLSYQHIYHAGNLADVHKHAALAWTLNYLTQKPKPISYLETHAGRALYDLSSTEALKTGEAKQGVSRLLKALPTDHPYLRVVDSIRNTHGPNAYPGSPLIARTLLRDSDTLHLAELHPQENAALRANLRGRKVHVHQQDGYEMAISLAPPEPRRGMLLIDPSWEVKADYQTLPRTVASIARKWNVGIIMIWYPILTDAPHTPMLAALQQAHPEGLRHEVRFPPAREGHRMVGSGLFTINPPWGLEAELQHLSKTLFSSLKS</sequence>
<dbReference type="EC" id="2.1.1.266" evidence="1"/>
<dbReference type="InterPro" id="IPR007473">
    <property type="entry name" value="RlmJ"/>
</dbReference>
<dbReference type="GO" id="GO:0003723">
    <property type="term" value="F:RNA binding"/>
    <property type="evidence" value="ECO:0007669"/>
    <property type="project" value="UniProtKB-UniRule"/>
</dbReference>
<feature type="binding site" evidence="1">
    <location>
        <begin position="139"/>
        <end position="140"/>
    </location>
    <ligand>
        <name>S-adenosyl-L-methionine</name>
        <dbReference type="ChEBI" id="CHEBI:59789"/>
    </ligand>
</feature>
<keyword evidence="1" id="KW-0808">Transferase</keyword>
<evidence type="ECO:0000313" key="3">
    <source>
        <dbReference type="Proteomes" id="UP000675940"/>
    </source>
</evidence>
<feature type="site" description="Interaction with substrate rRNA" evidence="1">
    <location>
        <position position="4"/>
    </location>
</feature>
<comment type="function">
    <text evidence="1">Specifically methylates the adenine in position 2030 of 23S rRNA.</text>
</comment>
<evidence type="ECO:0000313" key="2">
    <source>
        <dbReference type="EMBL" id="MBP0481224.1"/>
    </source>
</evidence>
<dbReference type="Gene3D" id="3.40.50.150">
    <property type="entry name" value="Vaccinia Virus protein VP39"/>
    <property type="match status" value="1"/>
</dbReference>
<gene>
    <name evidence="1" type="primary">rlmJ</name>
    <name evidence="2" type="ORF">J5474_01790</name>
</gene>